<sequence length="96" mass="10662">MVGLVLFEPQSSLQQFSLVTIPGARKPDDPAYPFPVHVTSVSPSREWCCSCPDSTRRVATHGRACRCCTNSCWLWPHETPSPSCSSQFGTLTSYWP</sequence>
<comment type="caution">
    <text evidence="1">The sequence shown here is derived from an EMBL/GenBank/DDBJ whole genome shotgun (WGS) entry which is preliminary data.</text>
</comment>
<reference evidence="1 2" key="1">
    <citation type="submission" date="2019-05" db="EMBL/GenBank/DDBJ databases">
        <title>Another draft genome of Portunus trituberculatus and its Hox gene families provides insights of decapod evolution.</title>
        <authorList>
            <person name="Jeong J.-H."/>
            <person name="Song I."/>
            <person name="Kim S."/>
            <person name="Choi T."/>
            <person name="Kim D."/>
            <person name="Ryu S."/>
            <person name="Kim W."/>
        </authorList>
    </citation>
    <scope>NUCLEOTIDE SEQUENCE [LARGE SCALE GENOMIC DNA]</scope>
    <source>
        <tissue evidence="1">Muscle</tissue>
    </source>
</reference>
<dbReference type="EMBL" id="VSRR010009539">
    <property type="protein sequence ID" value="MPC50501.1"/>
    <property type="molecule type" value="Genomic_DNA"/>
</dbReference>
<dbReference type="AlphaFoldDB" id="A0A5B7FSU8"/>
<proteinExistence type="predicted"/>
<dbReference type="Proteomes" id="UP000324222">
    <property type="component" value="Unassembled WGS sequence"/>
</dbReference>
<evidence type="ECO:0000313" key="2">
    <source>
        <dbReference type="Proteomes" id="UP000324222"/>
    </source>
</evidence>
<organism evidence="1 2">
    <name type="scientific">Portunus trituberculatus</name>
    <name type="common">Swimming crab</name>
    <name type="synonym">Neptunus trituberculatus</name>
    <dbReference type="NCBI Taxonomy" id="210409"/>
    <lineage>
        <taxon>Eukaryota</taxon>
        <taxon>Metazoa</taxon>
        <taxon>Ecdysozoa</taxon>
        <taxon>Arthropoda</taxon>
        <taxon>Crustacea</taxon>
        <taxon>Multicrustacea</taxon>
        <taxon>Malacostraca</taxon>
        <taxon>Eumalacostraca</taxon>
        <taxon>Eucarida</taxon>
        <taxon>Decapoda</taxon>
        <taxon>Pleocyemata</taxon>
        <taxon>Brachyura</taxon>
        <taxon>Eubrachyura</taxon>
        <taxon>Portunoidea</taxon>
        <taxon>Portunidae</taxon>
        <taxon>Portuninae</taxon>
        <taxon>Portunus</taxon>
    </lineage>
</organism>
<keyword evidence="2" id="KW-1185">Reference proteome</keyword>
<evidence type="ECO:0000313" key="1">
    <source>
        <dbReference type="EMBL" id="MPC50501.1"/>
    </source>
</evidence>
<gene>
    <name evidence="1" type="ORF">E2C01_044330</name>
</gene>
<protein>
    <submittedName>
        <fullName evidence="1">Uncharacterized protein</fullName>
    </submittedName>
</protein>
<name>A0A5B7FSU8_PORTR</name>
<accession>A0A5B7FSU8</accession>